<dbReference type="InterPro" id="IPR009003">
    <property type="entry name" value="Peptidase_S1_PA"/>
</dbReference>
<evidence type="ECO:0000256" key="15">
    <source>
        <dbReference type="ARBA" id="ARBA00047682"/>
    </source>
</evidence>
<evidence type="ECO:0000256" key="1">
    <source>
        <dbReference type="ARBA" id="ARBA00001974"/>
    </source>
</evidence>
<feature type="domain" description="Peptidase S1" evidence="18">
    <location>
        <begin position="38"/>
        <end position="244"/>
    </location>
</feature>
<dbReference type="SUPFAM" id="SSF52343">
    <property type="entry name" value="Ferredoxin reductase-like, C-terminal NADP-linked domain"/>
    <property type="match status" value="1"/>
</dbReference>
<dbReference type="InterPro" id="IPR001433">
    <property type="entry name" value="OxRdtase_FAD/NAD-bd"/>
</dbReference>
<dbReference type="CDD" id="cd06183">
    <property type="entry name" value="cyt_b5_reduct_like"/>
    <property type="match status" value="1"/>
</dbReference>
<dbReference type="STRING" id="623744.A0A553Q702"/>
<dbReference type="AlphaFoldDB" id="A0A553Q702"/>
<dbReference type="Proteomes" id="UP000316079">
    <property type="component" value="Unassembled WGS sequence"/>
</dbReference>
<dbReference type="EC" id="1.6.2.2" evidence="3"/>
<evidence type="ECO:0000256" key="11">
    <source>
        <dbReference type="ARBA" id="ARBA00023098"/>
    </source>
</evidence>
<evidence type="ECO:0000256" key="4">
    <source>
        <dbReference type="ARBA" id="ARBA00022516"/>
    </source>
</evidence>
<proteinExistence type="inferred from homology"/>
<organism evidence="20 21">
    <name type="scientific">Danionella cerebrum</name>
    <dbReference type="NCBI Taxonomy" id="2873325"/>
    <lineage>
        <taxon>Eukaryota</taxon>
        <taxon>Metazoa</taxon>
        <taxon>Chordata</taxon>
        <taxon>Craniata</taxon>
        <taxon>Vertebrata</taxon>
        <taxon>Euteleostomi</taxon>
        <taxon>Actinopterygii</taxon>
        <taxon>Neopterygii</taxon>
        <taxon>Teleostei</taxon>
        <taxon>Ostariophysi</taxon>
        <taxon>Cypriniformes</taxon>
        <taxon>Danionidae</taxon>
        <taxon>Danioninae</taxon>
        <taxon>Danionella</taxon>
    </lineage>
</organism>
<dbReference type="InterPro" id="IPR001254">
    <property type="entry name" value="Trypsin_dom"/>
</dbReference>
<dbReference type="Gene3D" id="3.40.50.80">
    <property type="entry name" value="Nucleotide-binding domain of ferredoxin-NADP reductase (FNR) module"/>
    <property type="match status" value="1"/>
</dbReference>
<keyword evidence="21" id="KW-1185">Reference proteome</keyword>
<evidence type="ECO:0000256" key="17">
    <source>
        <dbReference type="SAM" id="Phobius"/>
    </source>
</evidence>
<dbReference type="FunFam" id="2.40.30.10:FF:000021">
    <property type="entry name" value="NADH-cytochrome b5 reductase"/>
    <property type="match status" value="1"/>
</dbReference>
<dbReference type="SMART" id="SM00020">
    <property type="entry name" value="Tryp_SPc"/>
    <property type="match status" value="1"/>
</dbReference>
<dbReference type="PANTHER" id="PTHR19370:SF108">
    <property type="entry name" value="NADH-CYTOCHROME B5 REDUCTASE 2"/>
    <property type="match status" value="1"/>
</dbReference>
<comment type="cofactor">
    <cofactor evidence="1 16">
        <name>FAD</name>
        <dbReference type="ChEBI" id="CHEBI:57692"/>
    </cofactor>
</comment>
<evidence type="ECO:0000256" key="5">
    <source>
        <dbReference type="ARBA" id="ARBA00022630"/>
    </source>
</evidence>
<dbReference type="FunFam" id="3.40.50.80:FF:000005">
    <property type="entry name" value="NADH-cytochrome b5 reductase"/>
    <property type="match status" value="1"/>
</dbReference>
<evidence type="ECO:0000256" key="16">
    <source>
        <dbReference type="PIRSR" id="PIRSR601834-1"/>
    </source>
</evidence>
<keyword evidence="11" id="KW-0443">Lipid metabolism</keyword>
<comment type="similarity">
    <text evidence="2">Belongs to the flavoprotein pyridine nucleotide cytochrome reductase family.</text>
</comment>
<dbReference type="Pfam" id="PF00970">
    <property type="entry name" value="FAD_binding_6"/>
    <property type="match status" value="1"/>
</dbReference>
<dbReference type="EMBL" id="SRMA01026260">
    <property type="protein sequence ID" value="TRY85703.1"/>
    <property type="molecule type" value="Genomic_DNA"/>
</dbReference>
<keyword evidence="12" id="KW-1207">Sterol metabolism</keyword>
<evidence type="ECO:0000313" key="21">
    <source>
        <dbReference type="Proteomes" id="UP000316079"/>
    </source>
</evidence>
<evidence type="ECO:0000259" key="18">
    <source>
        <dbReference type="PROSITE" id="PS50240"/>
    </source>
</evidence>
<dbReference type="InterPro" id="IPR043504">
    <property type="entry name" value="Peptidase_S1_PA_chymotrypsin"/>
</dbReference>
<evidence type="ECO:0000256" key="6">
    <source>
        <dbReference type="ARBA" id="ARBA00022827"/>
    </source>
</evidence>
<dbReference type="Pfam" id="PF00175">
    <property type="entry name" value="NAD_binding_1"/>
    <property type="match status" value="1"/>
</dbReference>
<dbReference type="Pfam" id="PF00089">
    <property type="entry name" value="Trypsin"/>
    <property type="match status" value="1"/>
</dbReference>
<dbReference type="InterPro" id="IPR017938">
    <property type="entry name" value="Riboflavin_synthase-like_b-brl"/>
</dbReference>
<dbReference type="SUPFAM" id="SSF63380">
    <property type="entry name" value="Riboflavin synthase domain-like"/>
    <property type="match status" value="1"/>
</dbReference>
<evidence type="ECO:0000256" key="8">
    <source>
        <dbReference type="ARBA" id="ARBA00023002"/>
    </source>
</evidence>
<keyword evidence="17" id="KW-1133">Transmembrane helix</keyword>
<dbReference type="GO" id="GO:0016126">
    <property type="term" value="P:sterol biosynthetic process"/>
    <property type="evidence" value="ECO:0007669"/>
    <property type="project" value="UniProtKB-KW"/>
</dbReference>
<feature type="binding site" evidence="16">
    <location>
        <position position="360"/>
    </location>
    <ligand>
        <name>FAD</name>
        <dbReference type="ChEBI" id="CHEBI:57692"/>
    </ligand>
</feature>
<keyword evidence="4" id="KW-0444">Lipid biosynthesis</keyword>
<evidence type="ECO:0000256" key="14">
    <source>
        <dbReference type="ARBA" id="ARBA00039435"/>
    </source>
</evidence>
<keyword evidence="17" id="KW-0472">Membrane</keyword>
<evidence type="ECO:0000256" key="2">
    <source>
        <dbReference type="ARBA" id="ARBA00006105"/>
    </source>
</evidence>
<keyword evidence="5 16" id="KW-0285">Flavoprotein</keyword>
<dbReference type="GO" id="GO:0006508">
    <property type="term" value="P:proteolysis"/>
    <property type="evidence" value="ECO:0007669"/>
    <property type="project" value="InterPro"/>
</dbReference>
<dbReference type="GO" id="GO:0005739">
    <property type="term" value="C:mitochondrion"/>
    <property type="evidence" value="ECO:0007669"/>
    <property type="project" value="TreeGrafter"/>
</dbReference>
<comment type="caution">
    <text evidence="20">The sequence shown here is derived from an EMBL/GenBank/DDBJ whole genome shotgun (WGS) entry which is preliminary data.</text>
</comment>
<feature type="binding site" evidence="16">
    <location>
        <position position="340"/>
    </location>
    <ligand>
        <name>FAD</name>
        <dbReference type="ChEBI" id="CHEBI:57692"/>
    </ligand>
</feature>
<dbReference type="InterPro" id="IPR039261">
    <property type="entry name" value="FNR_nucleotide-bd"/>
</dbReference>
<dbReference type="OrthoDB" id="432685at2759"/>
<evidence type="ECO:0000256" key="12">
    <source>
        <dbReference type="ARBA" id="ARBA00023166"/>
    </source>
</evidence>
<keyword evidence="6 16" id="KW-0274">FAD</keyword>
<evidence type="ECO:0000313" key="20">
    <source>
        <dbReference type="EMBL" id="TRY85703.1"/>
    </source>
</evidence>
<dbReference type="Gene3D" id="2.40.10.10">
    <property type="entry name" value="Trypsin-like serine proteases"/>
    <property type="match status" value="2"/>
</dbReference>
<evidence type="ECO:0000256" key="9">
    <source>
        <dbReference type="ARBA" id="ARBA00023011"/>
    </source>
</evidence>
<sequence>MYHSFLSICTGWLIKTRGRQYMMAQGFSHPIHSLVSVSLSGMADVSAESEVKDPWGIEDEEQALWLMNVSLGPGHDCTGVIIHPRWILTNAHCLKDLLDRPLSVRTRGSQVRTQESKTGVSTFQLRFPISLTTKTVHLPSAGQETPLFLQCWTLMLTSKTSGHWQYRDEWRKMYILEPSVCEDHYRTRLTRTMICAWLSRGEMCLAHFYGGPLFCQTNMTGVMLVGLKSWGETCGEKPVVYSSVPAVTVSVLIALSVVVITILFLVLKQGSSGGRKQSKFSKTLQDPNVKYPLPLIEKEDINHDTKRFRFGLPSLSHVLGLPIGQHVYLSAKVNGSLVIRAYTPVYIKNTHPSYPEGGKMSQYLDSMKIGDTMDFRGPNGLLVYNGNGKFAIRPDKKSEAKLQKFKHVAMIAGGTGITPMLQLIRSITADPADTTTCSLIFANQTEKDILLREELDEVHIHHPDKFSLWYTLDKPTEGWKYSKGFVDAAMIKEHLPPPASDVLLVMCGPPPMIQNACLPNLEKLGYHSQNIFVY</sequence>
<feature type="binding site" evidence="16">
    <location>
        <position position="359"/>
    </location>
    <ligand>
        <name>FAD</name>
        <dbReference type="ChEBI" id="CHEBI:57692"/>
    </ligand>
</feature>
<keyword evidence="10" id="KW-0520">NAD</keyword>
<reference evidence="20 21" key="1">
    <citation type="journal article" date="2019" name="Sci. Data">
        <title>Hybrid genome assembly and annotation of Danionella translucida.</title>
        <authorList>
            <person name="Kadobianskyi M."/>
            <person name="Schulze L."/>
            <person name="Schuelke M."/>
            <person name="Judkewitz B."/>
        </authorList>
    </citation>
    <scope>NUCLEOTIDE SEQUENCE [LARGE SCALE GENOMIC DNA]</scope>
    <source>
        <strain evidence="20 21">Bolton</strain>
    </source>
</reference>
<keyword evidence="9" id="KW-0756">Sterol biosynthesis</keyword>
<evidence type="ECO:0000256" key="10">
    <source>
        <dbReference type="ARBA" id="ARBA00023027"/>
    </source>
</evidence>
<evidence type="ECO:0000256" key="3">
    <source>
        <dbReference type="ARBA" id="ARBA00012011"/>
    </source>
</evidence>
<protein>
    <recommendedName>
        <fullName evidence="14">NADH-cytochrome b5 reductase 2</fullName>
        <ecNumber evidence="3">1.6.2.2</ecNumber>
    </recommendedName>
</protein>
<dbReference type="GO" id="GO:0071949">
    <property type="term" value="F:FAD binding"/>
    <property type="evidence" value="ECO:0007669"/>
    <property type="project" value="TreeGrafter"/>
</dbReference>
<dbReference type="PRINTS" id="PR00406">
    <property type="entry name" value="CYTB5RDTASE"/>
</dbReference>
<keyword evidence="7" id="KW-0752">Steroid biosynthesis</keyword>
<dbReference type="Gene3D" id="2.40.30.10">
    <property type="entry name" value="Translation factors"/>
    <property type="match status" value="1"/>
</dbReference>
<dbReference type="InterPro" id="IPR001834">
    <property type="entry name" value="CBR-like"/>
</dbReference>
<evidence type="ECO:0000256" key="7">
    <source>
        <dbReference type="ARBA" id="ARBA00022955"/>
    </source>
</evidence>
<dbReference type="GO" id="GO:0090524">
    <property type="term" value="F:cytochrome-b5 reductase activity, acting on NADH"/>
    <property type="evidence" value="ECO:0007669"/>
    <property type="project" value="UniProtKB-EC"/>
</dbReference>
<dbReference type="InterPro" id="IPR008333">
    <property type="entry name" value="Cbr1-like_FAD-bd_dom"/>
</dbReference>
<keyword evidence="8" id="KW-0560">Oxidoreductase</keyword>
<feature type="binding site" evidence="16">
    <location>
        <position position="418"/>
    </location>
    <ligand>
        <name>FAD</name>
        <dbReference type="ChEBI" id="CHEBI:57692"/>
    </ligand>
</feature>
<feature type="domain" description="FAD-binding FR-type" evidence="19">
    <location>
        <begin position="288"/>
        <end position="385"/>
    </location>
</feature>
<comment type="catalytic activity">
    <reaction evidence="15">
        <text>2 Fe(III)-[cytochrome b5] + NADH = 2 Fe(II)-[cytochrome b5] + NAD(+) + H(+)</text>
        <dbReference type="Rhea" id="RHEA:46680"/>
        <dbReference type="Rhea" id="RHEA-COMP:10438"/>
        <dbReference type="Rhea" id="RHEA-COMP:10439"/>
        <dbReference type="ChEBI" id="CHEBI:15378"/>
        <dbReference type="ChEBI" id="CHEBI:29033"/>
        <dbReference type="ChEBI" id="CHEBI:29034"/>
        <dbReference type="ChEBI" id="CHEBI:57540"/>
        <dbReference type="ChEBI" id="CHEBI:57945"/>
        <dbReference type="EC" id="1.6.2.2"/>
    </reaction>
</comment>
<evidence type="ECO:0000256" key="13">
    <source>
        <dbReference type="ARBA" id="ARBA00023221"/>
    </source>
</evidence>
<keyword evidence="17" id="KW-0812">Transmembrane</keyword>
<feature type="transmembrane region" description="Helical" evidence="17">
    <location>
        <begin position="244"/>
        <end position="267"/>
    </location>
</feature>
<dbReference type="InterPro" id="IPR001709">
    <property type="entry name" value="Flavoprot_Pyr_Nucl_cyt_Rdtase"/>
</dbReference>
<dbReference type="GO" id="GO:0004252">
    <property type="term" value="F:serine-type endopeptidase activity"/>
    <property type="evidence" value="ECO:0007669"/>
    <property type="project" value="InterPro"/>
</dbReference>
<accession>A0A553Q702</accession>
<gene>
    <name evidence="20" type="ORF">DNTS_013248</name>
</gene>
<dbReference type="PROSITE" id="PS51384">
    <property type="entry name" value="FAD_FR"/>
    <property type="match status" value="1"/>
</dbReference>
<dbReference type="PROSITE" id="PS50240">
    <property type="entry name" value="TRYPSIN_DOM"/>
    <property type="match status" value="1"/>
</dbReference>
<dbReference type="PRINTS" id="PR00371">
    <property type="entry name" value="FPNCR"/>
</dbReference>
<evidence type="ECO:0000259" key="19">
    <source>
        <dbReference type="PROSITE" id="PS51384"/>
    </source>
</evidence>
<dbReference type="SUPFAM" id="SSF50494">
    <property type="entry name" value="Trypsin-like serine proteases"/>
    <property type="match status" value="1"/>
</dbReference>
<feature type="binding site" evidence="16">
    <location>
        <position position="361"/>
    </location>
    <ligand>
        <name>FAD</name>
        <dbReference type="ChEBI" id="CHEBI:57692"/>
    </ligand>
</feature>
<feature type="binding site" evidence="16">
    <location>
        <position position="342"/>
    </location>
    <ligand>
        <name>FAD</name>
        <dbReference type="ChEBI" id="CHEBI:57692"/>
    </ligand>
</feature>
<dbReference type="PANTHER" id="PTHR19370">
    <property type="entry name" value="NADH-CYTOCHROME B5 REDUCTASE"/>
    <property type="match status" value="1"/>
</dbReference>
<dbReference type="InterPro" id="IPR017927">
    <property type="entry name" value="FAD-bd_FR_type"/>
</dbReference>
<name>A0A553Q702_9TELE</name>
<keyword evidence="13" id="KW-0753">Steroid metabolism</keyword>